<evidence type="ECO:0000256" key="3">
    <source>
        <dbReference type="ARBA" id="ARBA00023163"/>
    </source>
</evidence>
<dbReference type="PRINTS" id="PR00035">
    <property type="entry name" value="HTHGNTR"/>
</dbReference>
<feature type="compositionally biased region" description="Basic and acidic residues" evidence="4">
    <location>
        <begin position="260"/>
        <end position="279"/>
    </location>
</feature>
<gene>
    <name evidence="6" type="ORF">FRACA_170036</name>
</gene>
<dbReference type="InterPro" id="IPR000524">
    <property type="entry name" value="Tscrpt_reg_HTH_GntR"/>
</dbReference>
<dbReference type="GO" id="GO:0003700">
    <property type="term" value="F:DNA-binding transcription factor activity"/>
    <property type="evidence" value="ECO:0007669"/>
    <property type="project" value="InterPro"/>
</dbReference>
<dbReference type="PROSITE" id="PS50949">
    <property type="entry name" value="HTH_GNTR"/>
    <property type="match status" value="1"/>
</dbReference>
<dbReference type="InterPro" id="IPR011663">
    <property type="entry name" value="UTRA"/>
</dbReference>
<dbReference type="OrthoDB" id="3207674at2"/>
<sequence length="296" mass="31785">MIAVTDGGDGRALYIRIGDDIRSKIASGEIASGARVGSESSLAAEWNTTRETVRKALEVLRVEGWIVRQHGRGSFARRRPAVDVQWATDRYQRSASGPTSPFARDTAKVKATPDWQWVTRRERADPDVAARLGIDVGEHVMRTEYVFRANGEPTQTSVSWEPFALVGGTPIEEPEGGDGPVGVVARFDSIGVLIDAVEEIVTARPATDSERAALSLASGAWVQVVERTHLAGDRRVETADIVRPAEQAARGYRIPIPLPAEKDRPAATTSDDRGTHGSEPEAAAGDTSPQPDATSG</sequence>
<reference evidence="6 7" key="1">
    <citation type="submission" date="2017-06" db="EMBL/GenBank/DDBJ databases">
        <authorList>
            <person name="Kim H.J."/>
            <person name="Triplett B.A."/>
        </authorList>
    </citation>
    <scope>NUCLEOTIDE SEQUENCE [LARGE SCALE GENOMIC DNA]</scope>
    <source>
        <strain evidence="6">FRACA_ARgP5</strain>
    </source>
</reference>
<evidence type="ECO:0000256" key="1">
    <source>
        <dbReference type="ARBA" id="ARBA00023015"/>
    </source>
</evidence>
<dbReference type="GO" id="GO:0045892">
    <property type="term" value="P:negative regulation of DNA-templated transcription"/>
    <property type="evidence" value="ECO:0007669"/>
    <property type="project" value="TreeGrafter"/>
</dbReference>
<dbReference type="Proteomes" id="UP000234331">
    <property type="component" value="Unassembled WGS sequence"/>
</dbReference>
<name>A0A2I2KN42_9ACTN</name>
<dbReference type="CDD" id="cd07377">
    <property type="entry name" value="WHTH_GntR"/>
    <property type="match status" value="1"/>
</dbReference>
<dbReference type="InterPro" id="IPR036390">
    <property type="entry name" value="WH_DNA-bd_sf"/>
</dbReference>
<dbReference type="EMBL" id="FZMO01000079">
    <property type="protein sequence ID" value="SNQ47076.1"/>
    <property type="molecule type" value="Genomic_DNA"/>
</dbReference>
<keyword evidence="1" id="KW-0805">Transcription regulation</keyword>
<dbReference type="SUPFAM" id="SSF46785">
    <property type="entry name" value="Winged helix' DNA-binding domain"/>
    <property type="match status" value="1"/>
</dbReference>
<evidence type="ECO:0000313" key="7">
    <source>
        <dbReference type="Proteomes" id="UP000234331"/>
    </source>
</evidence>
<evidence type="ECO:0000256" key="4">
    <source>
        <dbReference type="SAM" id="MobiDB-lite"/>
    </source>
</evidence>
<organism evidence="6 7">
    <name type="scientific">Frankia canadensis</name>
    <dbReference type="NCBI Taxonomy" id="1836972"/>
    <lineage>
        <taxon>Bacteria</taxon>
        <taxon>Bacillati</taxon>
        <taxon>Actinomycetota</taxon>
        <taxon>Actinomycetes</taxon>
        <taxon>Frankiales</taxon>
        <taxon>Frankiaceae</taxon>
        <taxon>Frankia</taxon>
    </lineage>
</organism>
<evidence type="ECO:0000259" key="5">
    <source>
        <dbReference type="PROSITE" id="PS50949"/>
    </source>
</evidence>
<dbReference type="InterPro" id="IPR050679">
    <property type="entry name" value="Bact_HTH_transcr_reg"/>
</dbReference>
<dbReference type="Pfam" id="PF07702">
    <property type="entry name" value="UTRA"/>
    <property type="match status" value="1"/>
</dbReference>
<dbReference type="SMART" id="SM00345">
    <property type="entry name" value="HTH_GNTR"/>
    <property type="match status" value="1"/>
</dbReference>
<dbReference type="Pfam" id="PF00392">
    <property type="entry name" value="GntR"/>
    <property type="match status" value="1"/>
</dbReference>
<feature type="region of interest" description="Disordered" evidence="4">
    <location>
        <begin position="252"/>
        <end position="296"/>
    </location>
</feature>
<feature type="compositionally biased region" description="Polar residues" evidence="4">
    <location>
        <begin position="287"/>
        <end position="296"/>
    </location>
</feature>
<dbReference type="Gene3D" id="1.10.10.10">
    <property type="entry name" value="Winged helix-like DNA-binding domain superfamily/Winged helix DNA-binding domain"/>
    <property type="match status" value="1"/>
</dbReference>
<dbReference type="PANTHER" id="PTHR44846:SF17">
    <property type="entry name" value="GNTR-FAMILY TRANSCRIPTIONAL REGULATOR"/>
    <property type="match status" value="1"/>
</dbReference>
<dbReference type="InterPro" id="IPR028978">
    <property type="entry name" value="Chorismate_lyase_/UTRA_dom_sf"/>
</dbReference>
<accession>A0A2I2KN42</accession>
<feature type="domain" description="HTH gntR-type" evidence="5">
    <location>
        <begin position="11"/>
        <end position="79"/>
    </location>
</feature>
<keyword evidence="3" id="KW-0804">Transcription</keyword>
<dbReference type="SUPFAM" id="SSF64288">
    <property type="entry name" value="Chorismate lyase-like"/>
    <property type="match status" value="1"/>
</dbReference>
<dbReference type="GO" id="GO:0003677">
    <property type="term" value="F:DNA binding"/>
    <property type="evidence" value="ECO:0007669"/>
    <property type="project" value="UniProtKB-KW"/>
</dbReference>
<dbReference type="Gene3D" id="3.40.1410.10">
    <property type="entry name" value="Chorismate lyase-like"/>
    <property type="match status" value="1"/>
</dbReference>
<dbReference type="SMART" id="SM00866">
    <property type="entry name" value="UTRA"/>
    <property type="match status" value="1"/>
</dbReference>
<evidence type="ECO:0000256" key="2">
    <source>
        <dbReference type="ARBA" id="ARBA00023125"/>
    </source>
</evidence>
<dbReference type="PANTHER" id="PTHR44846">
    <property type="entry name" value="MANNOSYL-D-GLYCERATE TRANSPORT/METABOLISM SYSTEM REPRESSOR MNGR-RELATED"/>
    <property type="match status" value="1"/>
</dbReference>
<dbReference type="AlphaFoldDB" id="A0A2I2KN42"/>
<proteinExistence type="predicted"/>
<evidence type="ECO:0000313" key="6">
    <source>
        <dbReference type="EMBL" id="SNQ47076.1"/>
    </source>
</evidence>
<keyword evidence="7" id="KW-1185">Reference proteome</keyword>
<keyword evidence="2" id="KW-0238">DNA-binding</keyword>
<protein>
    <submittedName>
        <fullName evidence="6">GntR family transcriptional regulator</fullName>
    </submittedName>
</protein>
<dbReference type="RefSeq" id="WP_101830983.1">
    <property type="nucleotide sequence ID" value="NZ_FZMO01000079.1"/>
</dbReference>
<dbReference type="InterPro" id="IPR036388">
    <property type="entry name" value="WH-like_DNA-bd_sf"/>
</dbReference>